<dbReference type="AlphaFoldDB" id="A0A5C6FQB9"/>
<proteinExistence type="predicted"/>
<sequence length="106" mass="11939">MSTRATIAVRRPGGDYLATYLHFDGYPEHAGRLLEANYLTAEEVETLVSRGDIRCLDSELGEPEYYDTEVPAAVLPTLEALLDYSRNCGAAYVYVFDEGQWTRQKL</sequence>
<organism evidence="1 2">
    <name type="scientific">Crateriforma conspicua</name>
    <dbReference type="NCBI Taxonomy" id="2527996"/>
    <lineage>
        <taxon>Bacteria</taxon>
        <taxon>Pseudomonadati</taxon>
        <taxon>Planctomycetota</taxon>
        <taxon>Planctomycetia</taxon>
        <taxon>Planctomycetales</taxon>
        <taxon>Planctomycetaceae</taxon>
        <taxon>Crateriforma</taxon>
    </lineage>
</organism>
<reference evidence="1 2" key="1">
    <citation type="submission" date="2019-02" db="EMBL/GenBank/DDBJ databases">
        <title>Deep-cultivation of Planctomycetes and their phenomic and genomic characterization uncovers novel biology.</title>
        <authorList>
            <person name="Wiegand S."/>
            <person name="Jogler M."/>
            <person name="Boedeker C."/>
            <person name="Pinto D."/>
            <person name="Vollmers J."/>
            <person name="Rivas-Marin E."/>
            <person name="Kohn T."/>
            <person name="Peeters S.H."/>
            <person name="Heuer A."/>
            <person name="Rast P."/>
            <person name="Oberbeckmann S."/>
            <person name="Bunk B."/>
            <person name="Jeske O."/>
            <person name="Meyerdierks A."/>
            <person name="Storesund J.E."/>
            <person name="Kallscheuer N."/>
            <person name="Luecker S."/>
            <person name="Lage O.M."/>
            <person name="Pohl T."/>
            <person name="Merkel B.J."/>
            <person name="Hornburger P."/>
            <person name="Mueller R.-W."/>
            <person name="Bruemmer F."/>
            <person name="Labrenz M."/>
            <person name="Spormann A.M."/>
            <person name="Op Den Camp H."/>
            <person name="Overmann J."/>
            <person name="Amann R."/>
            <person name="Jetten M.S.M."/>
            <person name="Mascher T."/>
            <person name="Medema M.H."/>
            <person name="Devos D.P."/>
            <person name="Kaster A.-K."/>
            <person name="Ovreas L."/>
            <person name="Rohde M."/>
            <person name="Galperin M.Y."/>
            <person name="Jogler C."/>
        </authorList>
    </citation>
    <scope>NUCLEOTIDE SEQUENCE [LARGE SCALE GENOMIC DNA]</scope>
    <source>
        <strain evidence="1 2">V7</strain>
    </source>
</reference>
<name>A0A5C6FQB9_9PLAN</name>
<dbReference type="Proteomes" id="UP000316476">
    <property type="component" value="Unassembled WGS sequence"/>
</dbReference>
<protein>
    <submittedName>
        <fullName evidence="1">Uncharacterized protein</fullName>
    </submittedName>
</protein>
<dbReference type="OrthoDB" id="281660at2"/>
<evidence type="ECO:0000313" key="2">
    <source>
        <dbReference type="Proteomes" id="UP000316476"/>
    </source>
</evidence>
<dbReference type="RefSeq" id="WP_146414966.1">
    <property type="nucleotide sequence ID" value="NZ_SJPZ01000002.1"/>
</dbReference>
<gene>
    <name evidence="1" type="ORF">V7x_40100</name>
</gene>
<comment type="caution">
    <text evidence="1">The sequence shown here is derived from an EMBL/GenBank/DDBJ whole genome shotgun (WGS) entry which is preliminary data.</text>
</comment>
<accession>A0A5C6FQB9</accession>
<dbReference type="EMBL" id="SJPZ01000002">
    <property type="protein sequence ID" value="TWU62281.1"/>
    <property type="molecule type" value="Genomic_DNA"/>
</dbReference>
<evidence type="ECO:0000313" key="1">
    <source>
        <dbReference type="EMBL" id="TWU62281.1"/>
    </source>
</evidence>